<evidence type="ECO:0000259" key="3">
    <source>
        <dbReference type="Pfam" id="PF00535"/>
    </source>
</evidence>
<evidence type="ECO:0000313" key="5">
    <source>
        <dbReference type="Proteomes" id="UP000197446"/>
    </source>
</evidence>
<dbReference type="Pfam" id="PF00535">
    <property type="entry name" value="Glycos_transf_2"/>
    <property type="match status" value="1"/>
</dbReference>
<keyword evidence="2 4" id="KW-0808">Transferase</keyword>
<dbReference type="AlphaFoldDB" id="A0A254NJ71"/>
<evidence type="ECO:0000313" key="4">
    <source>
        <dbReference type="EMBL" id="OWR05178.1"/>
    </source>
</evidence>
<keyword evidence="1" id="KW-0328">Glycosyltransferase</keyword>
<evidence type="ECO:0000256" key="1">
    <source>
        <dbReference type="ARBA" id="ARBA00022676"/>
    </source>
</evidence>
<gene>
    <name evidence="4" type="ORF">CDO81_01480</name>
</gene>
<dbReference type="RefSeq" id="WP_088481389.1">
    <property type="nucleotide sequence ID" value="NZ_JBCNLH010000006.1"/>
</dbReference>
<proteinExistence type="predicted"/>
<dbReference type="OrthoDB" id="9811884at2"/>
<dbReference type="Gene3D" id="3.90.550.10">
    <property type="entry name" value="Spore Coat Polysaccharide Biosynthesis Protein SpsA, Chain A"/>
    <property type="match status" value="1"/>
</dbReference>
<organism evidence="4 5">
    <name type="scientific">Roseateles puraquae</name>
    <dbReference type="NCBI Taxonomy" id="431059"/>
    <lineage>
        <taxon>Bacteria</taxon>
        <taxon>Pseudomonadati</taxon>
        <taxon>Pseudomonadota</taxon>
        <taxon>Betaproteobacteria</taxon>
        <taxon>Burkholderiales</taxon>
        <taxon>Sphaerotilaceae</taxon>
        <taxon>Roseateles</taxon>
    </lineage>
</organism>
<dbReference type="Proteomes" id="UP000197446">
    <property type="component" value="Unassembled WGS sequence"/>
</dbReference>
<dbReference type="PANTHER" id="PTHR22916">
    <property type="entry name" value="GLYCOSYLTRANSFERASE"/>
    <property type="match status" value="1"/>
</dbReference>
<feature type="domain" description="Glycosyltransferase 2-like" evidence="3">
    <location>
        <begin position="7"/>
        <end position="133"/>
    </location>
</feature>
<dbReference type="CDD" id="cd00761">
    <property type="entry name" value="Glyco_tranf_GTA_type"/>
    <property type="match status" value="1"/>
</dbReference>
<keyword evidence="5" id="KW-1185">Reference proteome</keyword>
<dbReference type="SUPFAM" id="SSF53448">
    <property type="entry name" value="Nucleotide-diphospho-sugar transferases"/>
    <property type="match status" value="1"/>
</dbReference>
<dbReference type="GO" id="GO:0016758">
    <property type="term" value="F:hexosyltransferase activity"/>
    <property type="evidence" value="ECO:0007669"/>
    <property type="project" value="UniProtKB-ARBA"/>
</dbReference>
<comment type="caution">
    <text evidence="4">The sequence shown here is derived from an EMBL/GenBank/DDBJ whole genome shotgun (WGS) entry which is preliminary data.</text>
</comment>
<dbReference type="InterPro" id="IPR001173">
    <property type="entry name" value="Glyco_trans_2-like"/>
</dbReference>
<dbReference type="PANTHER" id="PTHR22916:SF51">
    <property type="entry name" value="GLYCOSYLTRANSFERASE EPSH-RELATED"/>
    <property type="match status" value="1"/>
</dbReference>
<sequence>MNTPWLSLLFPMYRVEPWLGACLASLQAQDLAGVELVFVDDASPDNAAALVQQALPQARVIRQPHNRGVSAARNRLLEEARGDYLWFIDPDDLVEPGAVQRLRGLIQAHQPDLVSCDFRVFDDGPSTASVKPRHRHLPSFDGPAGVLMDDIDQRLRGYFVHGQFHPWSKVVRRACWPSTLRFPEGRVFEDMAVYPRLLLHTPRHLHVAEVWIAYRQRGGSLLSQLDARRLDDWTAAMDGLAAELPPLKDDTRFEIAHFCARTQLRARRRRLQLGGEALAGLVTDAERFARSSPLSRRALLAAYFRRGRWLRGLQWWRSG</sequence>
<accession>A0A254NJ71</accession>
<dbReference type="EMBL" id="NISI01000001">
    <property type="protein sequence ID" value="OWR05178.1"/>
    <property type="molecule type" value="Genomic_DNA"/>
</dbReference>
<protein>
    <submittedName>
        <fullName evidence="4">Glycosyl transferase family 2</fullName>
    </submittedName>
</protein>
<reference evidence="4 5" key="1">
    <citation type="journal article" date="2007" name="Int. J. Syst. Evol. Microbiol.">
        <title>Description of Pelomonas aquatica sp. nov. and Pelomonas puraquae sp. nov., isolated from industrial and haemodialysis water.</title>
        <authorList>
            <person name="Gomila M."/>
            <person name="Bowien B."/>
            <person name="Falsen E."/>
            <person name="Moore E.R."/>
            <person name="Lalucat J."/>
        </authorList>
    </citation>
    <scope>NUCLEOTIDE SEQUENCE [LARGE SCALE GENOMIC DNA]</scope>
    <source>
        <strain evidence="4 5">CCUG 52769</strain>
    </source>
</reference>
<name>A0A254NJ71_9BURK</name>
<evidence type="ECO:0000256" key="2">
    <source>
        <dbReference type="ARBA" id="ARBA00022679"/>
    </source>
</evidence>
<dbReference type="InterPro" id="IPR029044">
    <property type="entry name" value="Nucleotide-diphossugar_trans"/>
</dbReference>